<comment type="caution">
    <text evidence="2">The sequence shown here is derived from an EMBL/GenBank/DDBJ whole genome shotgun (WGS) entry which is preliminary data.</text>
</comment>
<dbReference type="PANTHER" id="PTHR11091:SF0">
    <property type="entry name" value="MALATE DEHYDROGENASE"/>
    <property type="match status" value="1"/>
</dbReference>
<dbReference type="OrthoDB" id="9811519at2"/>
<evidence type="ECO:0000313" key="2">
    <source>
        <dbReference type="EMBL" id="KGM33231.1"/>
    </source>
</evidence>
<dbReference type="InterPro" id="IPR003767">
    <property type="entry name" value="Malate/L-lactate_DH-like"/>
</dbReference>
<dbReference type="SUPFAM" id="SSF89733">
    <property type="entry name" value="L-sulfolactate dehydrogenase-like"/>
    <property type="match status" value="1"/>
</dbReference>
<dbReference type="EMBL" id="JANX01000208">
    <property type="protein sequence ID" value="KGM33231.1"/>
    <property type="molecule type" value="Genomic_DNA"/>
</dbReference>
<organism evidence="2 3">
    <name type="scientific">Inquilinus limosus MP06</name>
    <dbReference type="NCBI Taxonomy" id="1398085"/>
    <lineage>
        <taxon>Bacteria</taxon>
        <taxon>Pseudomonadati</taxon>
        <taxon>Pseudomonadota</taxon>
        <taxon>Alphaproteobacteria</taxon>
        <taxon>Rhodospirillales</taxon>
        <taxon>Rhodospirillaceae</taxon>
        <taxon>Inquilinus</taxon>
    </lineage>
</organism>
<dbReference type="InterPro" id="IPR036111">
    <property type="entry name" value="Mal/L-sulfo/L-lacto_DH-like_sf"/>
</dbReference>
<sequence length="89" mass="9279">MADLYDAQALASFARTLLGKAGMPADKAADVAEVLVEGDCLGKTTHGLALLPHYLREIDSGGMRLDGDPAVVNDLGACLTWDGRKLPGP</sequence>
<dbReference type="RefSeq" id="WP_034839810.1">
    <property type="nucleotide sequence ID" value="NZ_JANX01000208.1"/>
</dbReference>
<accession>A0A0A0D3D7</accession>
<evidence type="ECO:0000256" key="1">
    <source>
        <dbReference type="ARBA" id="ARBA00006056"/>
    </source>
</evidence>
<comment type="similarity">
    <text evidence="1">Belongs to the LDH2/MDH2 oxidoreductase family.</text>
</comment>
<proteinExistence type="inferred from homology"/>
<evidence type="ECO:0000313" key="3">
    <source>
        <dbReference type="Proteomes" id="UP000029995"/>
    </source>
</evidence>
<dbReference type="PANTHER" id="PTHR11091">
    <property type="entry name" value="OXIDOREDUCTASE-RELATED"/>
    <property type="match status" value="1"/>
</dbReference>
<feature type="non-terminal residue" evidence="2">
    <location>
        <position position="89"/>
    </location>
</feature>
<name>A0A0A0D3D7_9PROT</name>
<gene>
    <name evidence="2" type="ORF">P409_16920</name>
</gene>
<dbReference type="Gene3D" id="1.10.1530.10">
    <property type="match status" value="1"/>
</dbReference>
<protein>
    <submittedName>
        <fullName evidence="2">Lactate dehydrogenase</fullName>
    </submittedName>
</protein>
<dbReference type="AlphaFoldDB" id="A0A0A0D3D7"/>
<dbReference type="InterPro" id="IPR043144">
    <property type="entry name" value="Mal/L-sulf/L-lact_DH-like_ah"/>
</dbReference>
<reference evidence="2 3" key="1">
    <citation type="submission" date="2014-01" db="EMBL/GenBank/DDBJ databases">
        <title>Genome sequence determination for a cystic fibrosis isolate, Inquilinus limosus.</title>
        <authorList>
            <person name="Pino M."/>
            <person name="Di Conza J."/>
            <person name="Gutkind G."/>
        </authorList>
    </citation>
    <scope>NUCLEOTIDE SEQUENCE [LARGE SCALE GENOMIC DNA]</scope>
    <source>
        <strain evidence="2 3">MP06</strain>
    </source>
</reference>
<dbReference type="Proteomes" id="UP000029995">
    <property type="component" value="Unassembled WGS sequence"/>
</dbReference>
<dbReference type="GO" id="GO:0016491">
    <property type="term" value="F:oxidoreductase activity"/>
    <property type="evidence" value="ECO:0007669"/>
    <property type="project" value="InterPro"/>
</dbReference>
<dbReference type="Pfam" id="PF02615">
    <property type="entry name" value="Ldh_2"/>
    <property type="match status" value="1"/>
</dbReference>